<dbReference type="Proteomes" id="UP000461768">
    <property type="component" value="Unassembled WGS sequence"/>
</dbReference>
<keyword evidence="2" id="KW-0966">Cell projection</keyword>
<dbReference type="RefSeq" id="WP_151148448.1">
    <property type="nucleotide sequence ID" value="NZ_WAGX01000008.1"/>
</dbReference>
<name>A0A7V7QHP0_9FIRM</name>
<accession>A0A7V7QHP0</accession>
<keyword evidence="2" id="KW-0969">Cilium</keyword>
<organism evidence="2 3">
    <name type="scientific">Candidatus Galacturonatibacter soehngenii</name>
    <dbReference type="NCBI Taxonomy" id="2307010"/>
    <lineage>
        <taxon>Bacteria</taxon>
        <taxon>Bacillati</taxon>
        <taxon>Bacillota</taxon>
        <taxon>Clostridia</taxon>
        <taxon>Lachnospirales</taxon>
        <taxon>Lachnospiraceae</taxon>
        <taxon>Candidatus Galacturonatibacter</taxon>
    </lineage>
</organism>
<gene>
    <name evidence="2" type="ORF">F7O84_18005</name>
</gene>
<sequence>MDVRNCRKCRKLFNYIGGQQICPSCQAALEEEFQKVKSYLREHPKATMVVISEDNGVSVAQIKQWIREERLSFTEDSPVAIECENCNAMIRTGRYCKSCKAILANSMNEVIKKPRKELPTQERRPIREKERMRFLDKQ</sequence>
<reference evidence="2 3" key="1">
    <citation type="submission" date="2019-09" db="EMBL/GenBank/DDBJ databases">
        <authorList>
            <person name="Valk L.C."/>
        </authorList>
    </citation>
    <scope>NUCLEOTIDE SEQUENCE [LARGE SCALE GENOMIC DNA]</scope>
    <source>
        <strain evidence="2">GalUA</strain>
    </source>
</reference>
<keyword evidence="2" id="KW-0282">Flagellum</keyword>
<evidence type="ECO:0000313" key="2">
    <source>
        <dbReference type="EMBL" id="KAB1434382.1"/>
    </source>
</evidence>
<dbReference type="Gene3D" id="2.170.220.10">
    <property type="match status" value="1"/>
</dbReference>
<comment type="caution">
    <text evidence="2">The sequence shown here is derived from an EMBL/GenBank/DDBJ whole genome shotgun (WGS) entry which is preliminary data.</text>
</comment>
<dbReference type="OrthoDB" id="1739831at2"/>
<evidence type="ECO:0000256" key="1">
    <source>
        <dbReference type="SAM" id="MobiDB-lite"/>
    </source>
</evidence>
<reference evidence="2 3" key="2">
    <citation type="submission" date="2020-02" db="EMBL/GenBank/DDBJ databases">
        <title>Candidatus Galacturonibacter soehngenii shows hetero-acetogenic catabolism of galacturonic acid but lacks a canonical carbon monoxide dehydrogenase/acetyl-CoA synthase complex.</title>
        <authorList>
            <person name="Diender M."/>
            <person name="Stouten G.R."/>
            <person name="Petersen J.F."/>
            <person name="Nielsen P.H."/>
            <person name="Dueholm M.S."/>
            <person name="Pronk J.T."/>
            <person name="Van Loosdrecht M.C.M."/>
        </authorList>
    </citation>
    <scope>NUCLEOTIDE SEQUENCE [LARGE SCALE GENOMIC DNA]</scope>
    <source>
        <strain evidence="2">GalUA</strain>
    </source>
</reference>
<dbReference type="AlphaFoldDB" id="A0A7V7QHP0"/>
<evidence type="ECO:0000313" key="3">
    <source>
        <dbReference type="Proteomes" id="UP000461768"/>
    </source>
</evidence>
<keyword evidence="3" id="KW-1185">Reference proteome</keyword>
<feature type="region of interest" description="Disordered" evidence="1">
    <location>
        <begin position="116"/>
        <end position="138"/>
    </location>
</feature>
<protein>
    <submittedName>
        <fullName evidence="2">Flagellar protein</fullName>
    </submittedName>
</protein>
<dbReference type="EMBL" id="WAGX01000008">
    <property type="protein sequence ID" value="KAB1434382.1"/>
    <property type="molecule type" value="Genomic_DNA"/>
</dbReference>
<proteinExistence type="predicted"/>